<dbReference type="Proteomes" id="UP001286456">
    <property type="component" value="Unassembled WGS sequence"/>
</dbReference>
<accession>A0AAE0IZH8</accession>
<gene>
    <name evidence="2" type="ORF">B0T19DRAFT_148121</name>
</gene>
<name>A0AAE0IZH8_9PEZI</name>
<evidence type="ECO:0000313" key="3">
    <source>
        <dbReference type="Proteomes" id="UP001286456"/>
    </source>
</evidence>
<evidence type="ECO:0000313" key="2">
    <source>
        <dbReference type="EMBL" id="KAK3334196.1"/>
    </source>
</evidence>
<sequence length="249" mass="26613">MAPIDYSKWDNLDTDSESEAPSKPQPKPAAAAAPPAARKAPVATPATAPPAATSTSTPAPSAANPPSTYNATPTAVQGVMLRCNVDAAEHGDAPSWLATTIAADHDVFYRAAPAPIPEMIGIPLIIDRVRGLEEETPSHLDNAMATALNLDPESGRAPASWRKNVGTVTVVRVDKKPLLVQQLEAIVKYCELVGDKLVGGQALPRDMLSRRGFEAWFETYCEEQKGVRTGTGGEGDVEDWREVRSPYEM</sequence>
<feature type="region of interest" description="Disordered" evidence="1">
    <location>
        <begin position="1"/>
        <end position="70"/>
    </location>
</feature>
<evidence type="ECO:0000256" key="1">
    <source>
        <dbReference type="SAM" id="MobiDB-lite"/>
    </source>
</evidence>
<reference evidence="2" key="2">
    <citation type="submission" date="2023-06" db="EMBL/GenBank/DDBJ databases">
        <authorList>
            <consortium name="Lawrence Berkeley National Laboratory"/>
            <person name="Haridas S."/>
            <person name="Hensen N."/>
            <person name="Bonometti L."/>
            <person name="Westerberg I."/>
            <person name="Brannstrom I.O."/>
            <person name="Guillou S."/>
            <person name="Cros-Aarteil S."/>
            <person name="Calhoun S."/>
            <person name="Kuo A."/>
            <person name="Mondo S."/>
            <person name="Pangilinan J."/>
            <person name="Riley R."/>
            <person name="Labutti K."/>
            <person name="Andreopoulos B."/>
            <person name="Lipzen A."/>
            <person name="Chen C."/>
            <person name="Yanf M."/>
            <person name="Daum C."/>
            <person name="Ng V."/>
            <person name="Clum A."/>
            <person name="Steindorff A."/>
            <person name="Ohm R."/>
            <person name="Martin F."/>
            <person name="Silar P."/>
            <person name="Natvig D."/>
            <person name="Lalanne C."/>
            <person name="Gautier V."/>
            <person name="Ament-Velasquez S.L."/>
            <person name="Kruys A."/>
            <person name="Hutchinson M.I."/>
            <person name="Powell A.J."/>
            <person name="Barry K."/>
            <person name="Miller A.N."/>
            <person name="Grigoriev I.V."/>
            <person name="Debuchy R."/>
            <person name="Gladieux P."/>
            <person name="Thoren M.H."/>
            <person name="Johannesson H."/>
        </authorList>
    </citation>
    <scope>NUCLEOTIDE SEQUENCE</scope>
    <source>
        <strain evidence="2">SMH4131-1</strain>
    </source>
</reference>
<proteinExistence type="predicted"/>
<reference evidence="2" key="1">
    <citation type="journal article" date="2023" name="Mol. Phylogenet. Evol.">
        <title>Genome-scale phylogeny and comparative genomics of the fungal order Sordariales.</title>
        <authorList>
            <person name="Hensen N."/>
            <person name="Bonometti L."/>
            <person name="Westerberg I."/>
            <person name="Brannstrom I.O."/>
            <person name="Guillou S."/>
            <person name="Cros-Aarteil S."/>
            <person name="Calhoun S."/>
            <person name="Haridas S."/>
            <person name="Kuo A."/>
            <person name="Mondo S."/>
            <person name="Pangilinan J."/>
            <person name="Riley R."/>
            <person name="LaButti K."/>
            <person name="Andreopoulos B."/>
            <person name="Lipzen A."/>
            <person name="Chen C."/>
            <person name="Yan M."/>
            <person name="Daum C."/>
            <person name="Ng V."/>
            <person name="Clum A."/>
            <person name="Steindorff A."/>
            <person name="Ohm R.A."/>
            <person name="Martin F."/>
            <person name="Silar P."/>
            <person name="Natvig D.O."/>
            <person name="Lalanne C."/>
            <person name="Gautier V."/>
            <person name="Ament-Velasquez S.L."/>
            <person name="Kruys A."/>
            <person name="Hutchinson M.I."/>
            <person name="Powell A.J."/>
            <person name="Barry K."/>
            <person name="Miller A.N."/>
            <person name="Grigoriev I.V."/>
            <person name="Debuchy R."/>
            <person name="Gladieux P."/>
            <person name="Hiltunen Thoren M."/>
            <person name="Johannesson H."/>
        </authorList>
    </citation>
    <scope>NUCLEOTIDE SEQUENCE</scope>
    <source>
        <strain evidence="2">SMH4131-1</strain>
    </source>
</reference>
<dbReference type="EMBL" id="JAUEPO010000002">
    <property type="protein sequence ID" value="KAK3334196.1"/>
    <property type="molecule type" value="Genomic_DNA"/>
</dbReference>
<dbReference type="AlphaFoldDB" id="A0AAE0IZH8"/>
<organism evidence="2 3">
    <name type="scientific">Cercophora scortea</name>
    <dbReference type="NCBI Taxonomy" id="314031"/>
    <lineage>
        <taxon>Eukaryota</taxon>
        <taxon>Fungi</taxon>
        <taxon>Dikarya</taxon>
        <taxon>Ascomycota</taxon>
        <taxon>Pezizomycotina</taxon>
        <taxon>Sordariomycetes</taxon>
        <taxon>Sordariomycetidae</taxon>
        <taxon>Sordariales</taxon>
        <taxon>Lasiosphaeriaceae</taxon>
        <taxon>Cercophora</taxon>
    </lineage>
</organism>
<keyword evidence="3" id="KW-1185">Reference proteome</keyword>
<protein>
    <submittedName>
        <fullName evidence="2">Uncharacterized protein</fullName>
    </submittedName>
</protein>
<comment type="caution">
    <text evidence="2">The sequence shown here is derived from an EMBL/GenBank/DDBJ whole genome shotgun (WGS) entry which is preliminary data.</text>
</comment>
<feature type="compositionally biased region" description="Low complexity" evidence="1">
    <location>
        <begin position="28"/>
        <end position="68"/>
    </location>
</feature>